<sequence length="143" mass="16081">GEAKLQCWVCSDYRDQNQYAQISNYGRQQIPKCDDDVGSENYGVLIDVVDPENHFCTVFHRNDEYGKVVLRGFSSKANLQNTFGIDEPECREEVRFPQLSQERFFLCACQYSMCNRNSATGNKPAASVAAIALISSAIIFSFA</sequence>
<proteinExistence type="predicted"/>
<feature type="non-terminal residue" evidence="1">
    <location>
        <position position="1"/>
    </location>
</feature>
<keyword evidence="2" id="KW-1185">Reference proteome</keyword>
<gene>
    <name evidence="1" type="ORF">NMOB1V02_LOCUS12280</name>
</gene>
<name>A0A7R9BZU8_9CRUS</name>
<dbReference type="EMBL" id="CAJPEX010009250">
    <property type="protein sequence ID" value="CAG0924827.1"/>
    <property type="molecule type" value="Genomic_DNA"/>
</dbReference>
<dbReference type="InterPro" id="IPR045860">
    <property type="entry name" value="Snake_toxin-like_sf"/>
</dbReference>
<accession>A0A7R9BZU8</accession>
<dbReference type="EMBL" id="OA891287">
    <property type="protein sequence ID" value="CAD7284675.1"/>
    <property type="molecule type" value="Genomic_DNA"/>
</dbReference>
<evidence type="ECO:0000313" key="1">
    <source>
        <dbReference type="EMBL" id="CAD7284675.1"/>
    </source>
</evidence>
<dbReference type="Gene3D" id="2.10.60.10">
    <property type="entry name" value="CD59"/>
    <property type="match status" value="1"/>
</dbReference>
<organism evidence="1">
    <name type="scientific">Notodromas monacha</name>
    <dbReference type="NCBI Taxonomy" id="399045"/>
    <lineage>
        <taxon>Eukaryota</taxon>
        <taxon>Metazoa</taxon>
        <taxon>Ecdysozoa</taxon>
        <taxon>Arthropoda</taxon>
        <taxon>Crustacea</taxon>
        <taxon>Oligostraca</taxon>
        <taxon>Ostracoda</taxon>
        <taxon>Podocopa</taxon>
        <taxon>Podocopida</taxon>
        <taxon>Cypridocopina</taxon>
        <taxon>Cypridoidea</taxon>
        <taxon>Cyprididae</taxon>
        <taxon>Notodromas</taxon>
    </lineage>
</organism>
<dbReference type="Proteomes" id="UP000678499">
    <property type="component" value="Unassembled WGS sequence"/>
</dbReference>
<reference evidence="1" key="1">
    <citation type="submission" date="2020-11" db="EMBL/GenBank/DDBJ databases">
        <authorList>
            <person name="Tran Van P."/>
        </authorList>
    </citation>
    <scope>NUCLEOTIDE SEQUENCE</scope>
</reference>
<protein>
    <submittedName>
        <fullName evidence="1">Uncharacterized protein</fullName>
    </submittedName>
</protein>
<dbReference type="AlphaFoldDB" id="A0A7R9BZU8"/>
<evidence type="ECO:0000313" key="2">
    <source>
        <dbReference type="Proteomes" id="UP000678499"/>
    </source>
</evidence>